<evidence type="ECO:0000313" key="7">
    <source>
        <dbReference type="EMBL" id="CAH2236836.1"/>
    </source>
</evidence>
<dbReference type="Pfam" id="PF07738">
    <property type="entry name" value="Sad1_UNC"/>
    <property type="match status" value="1"/>
</dbReference>
<reference evidence="7" key="1">
    <citation type="submission" date="2022-03" db="EMBL/GenBank/DDBJ databases">
        <authorList>
            <person name="Lindestad O."/>
        </authorList>
    </citation>
    <scope>NUCLEOTIDE SEQUENCE</scope>
</reference>
<keyword evidence="8" id="KW-1185">Reference proteome</keyword>
<organism evidence="7 8">
    <name type="scientific">Pararge aegeria aegeria</name>
    <dbReference type="NCBI Taxonomy" id="348720"/>
    <lineage>
        <taxon>Eukaryota</taxon>
        <taxon>Metazoa</taxon>
        <taxon>Ecdysozoa</taxon>
        <taxon>Arthropoda</taxon>
        <taxon>Hexapoda</taxon>
        <taxon>Insecta</taxon>
        <taxon>Pterygota</taxon>
        <taxon>Neoptera</taxon>
        <taxon>Endopterygota</taxon>
        <taxon>Lepidoptera</taxon>
        <taxon>Glossata</taxon>
        <taxon>Ditrysia</taxon>
        <taxon>Papilionoidea</taxon>
        <taxon>Nymphalidae</taxon>
        <taxon>Satyrinae</taxon>
        <taxon>Satyrini</taxon>
        <taxon>Parargina</taxon>
        <taxon>Pararge</taxon>
    </lineage>
</organism>
<gene>
    <name evidence="7" type="primary">jg8586</name>
    <name evidence="7" type="ORF">PAEG_LOCUS14173</name>
</gene>
<dbReference type="EMBL" id="CAKXAJ010025223">
    <property type="protein sequence ID" value="CAH2236836.1"/>
    <property type="molecule type" value="Genomic_DNA"/>
</dbReference>
<feature type="transmembrane region" description="Helical" evidence="5">
    <location>
        <begin position="50"/>
        <end position="70"/>
    </location>
</feature>
<proteinExistence type="predicted"/>
<dbReference type="OrthoDB" id="342281at2759"/>
<dbReference type="GO" id="GO:0043495">
    <property type="term" value="F:protein-membrane adaptor activity"/>
    <property type="evidence" value="ECO:0007669"/>
    <property type="project" value="TreeGrafter"/>
</dbReference>
<evidence type="ECO:0000256" key="2">
    <source>
        <dbReference type="ARBA" id="ARBA00022692"/>
    </source>
</evidence>
<dbReference type="PROSITE" id="PS51469">
    <property type="entry name" value="SUN"/>
    <property type="match status" value="1"/>
</dbReference>
<accession>A0A8S4RJS7</accession>
<name>A0A8S4RJS7_9NEOP</name>
<evidence type="ECO:0000256" key="4">
    <source>
        <dbReference type="ARBA" id="ARBA00023136"/>
    </source>
</evidence>
<evidence type="ECO:0000313" key="8">
    <source>
        <dbReference type="Proteomes" id="UP000838756"/>
    </source>
</evidence>
<dbReference type="AlphaFoldDB" id="A0A8S4RJS7"/>
<dbReference type="Proteomes" id="UP000838756">
    <property type="component" value="Unassembled WGS sequence"/>
</dbReference>
<evidence type="ECO:0000256" key="5">
    <source>
        <dbReference type="SAM" id="Phobius"/>
    </source>
</evidence>
<dbReference type="PANTHER" id="PTHR12911">
    <property type="entry name" value="SAD1/UNC-84-LIKE PROTEIN-RELATED"/>
    <property type="match status" value="1"/>
</dbReference>
<protein>
    <submittedName>
        <fullName evidence="7">Jg8586 protein</fullName>
    </submittedName>
</protein>
<sequence length="290" mass="32862">MKSLYPLRENIWEYLNSDKLGDLDIAERKNKKRLKTQIKVKRFKSGNAKLLIFLFLALGLMVGIDTTSVGEECCHRMRHLALALRRAEQALRLSRLQTGTLTLPVLFILVSTQTIPSNKVYIEGARAFRGSNTVEWGAQAALWGVVPLYRATPPPDIILSLRRPIPSDCWSIRGSYGEVIIELPRNLRVDILSLEHIRPDTAHSAPKNFTVYGILVNGTWIKVADGMYQNNKAAKQYYHLDPRNSPLQQVVFRVLSNQGNPKDSLHPEMDFVPRAKESSFGVGQRRRSDT</sequence>
<comment type="caution">
    <text evidence="7">The sequence shown here is derived from an EMBL/GenBank/DDBJ whole genome shotgun (WGS) entry which is preliminary data.</text>
</comment>
<dbReference type="GO" id="GO:0016020">
    <property type="term" value="C:membrane"/>
    <property type="evidence" value="ECO:0007669"/>
    <property type="project" value="UniProtKB-SubCell"/>
</dbReference>
<keyword evidence="2 5" id="KW-0812">Transmembrane</keyword>
<dbReference type="Gene3D" id="2.60.120.260">
    <property type="entry name" value="Galactose-binding domain-like"/>
    <property type="match status" value="1"/>
</dbReference>
<evidence type="ECO:0000256" key="1">
    <source>
        <dbReference type="ARBA" id="ARBA00004370"/>
    </source>
</evidence>
<dbReference type="InterPro" id="IPR012919">
    <property type="entry name" value="SUN_dom"/>
</dbReference>
<dbReference type="PANTHER" id="PTHR12911:SF8">
    <property type="entry name" value="KLAROID PROTEIN-RELATED"/>
    <property type="match status" value="1"/>
</dbReference>
<comment type="subcellular location">
    <subcellularLocation>
        <location evidence="1">Membrane</location>
    </subcellularLocation>
</comment>
<evidence type="ECO:0000256" key="3">
    <source>
        <dbReference type="ARBA" id="ARBA00022989"/>
    </source>
</evidence>
<dbReference type="InterPro" id="IPR045119">
    <property type="entry name" value="SUN1-5"/>
</dbReference>
<keyword evidence="3 5" id="KW-1133">Transmembrane helix</keyword>
<keyword evidence="4 5" id="KW-0472">Membrane</keyword>
<dbReference type="GO" id="GO:0005635">
    <property type="term" value="C:nuclear envelope"/>
    <property type="evidence" value="ECO:0007669"/>
    <property type="project" value="UniProtKB-ARBA"/>
</dbReference>
<feature type="domain" description="SUN" evidence="6">
    <location>
        <begin position="109"/>
        <end position="284"/>
    </location>
</feature>
<evidence type="ECO:0000259" key="6">
    <source>
        <dbReference type="PROSITE" id="PS51469"/>
    </source>
</evidence>